<protein>
    <recommendedName>
        <fullName evidence="2">Caspase family p20 domain-containing protein</fullName>
    </recommendedName>
</protein>
<sequence length="457" mass="52913">MKRVAFIYSGDDTGLNSLEHNRNGVAQKLKDFGGWETTINKKLDSELTFIEDLEKYQDDDIDSLLIYYTGHGEIAEPFETFQLKISDKQGITLDTLYSKVYQCFSNGSSALPLKLAIVLDACYSGDTVYKAEQFGTSEIVASSLASQQSFELGFPKDKNAQEVKSKMSLFSHYFCEAIETLQTELELINLLHIRNYINGYVKLQTSPYSFKSIYDDNPMTIAKGSLQEEYLADIEMIYVYVFPNDNQYEVVVNHEPVLSVDKDEFETEDVQKQIIDKINALIVPFVNSRVELMLPKELYSKTLPLWREQITSRCETIIRSEYKASMAENWLPQLKKRWKDIFDICQNKSFLHNDVTTKVQNEAMQHPKRISVLVEKQVQDVKVFDGIDQYYFIALWINSCDNEEHYKNMITNVGTKPLCKLSENIRSQVVDNEKNCSSNINFMWDDPHTYQKEKRYG</sequence>
<organism evidence="1">
    <name type="scientific">uncultured Sulfurovum sp</name>
    <dbReference type="NCBI Taxonomy" id="269237"/>
    <lineage>
        <taxon>Bacteria</taxon>
        <taxon>Pseudomonadati</taxon>
        <taxon>Campylobacterota</taxon>
        <taxon>Epsilonproteobacteria</taxon>
        <taxon>Campylobacterales</taxon>
        <taxon>Sulfurovaceae</taxon>
        <taxon>Sulfurovum</taxon>
        <taxon>environmental samples</taxon>
    </lineage>
</organism>
<dbReference type="AlphaFoldDB" id="A0A6S6TU00"/>
<proteinExistence type="predicted"/>
<dbReference type="EMBL" id="CACVAS010000107">
    <property type="protein sequence ID" value="CAA6818596.1"/>
    <property type="molecule type" value="Genomic_DNA"/>
</dbReference>
<evidence type="ECO:0008006" key="2">
    <source>
        <dbReference type="Google" id="ProtNLM"/>
    </source>
</evidence>
<name>A0A6S6TU00_9BACT</name>
<gene>
    <name evidence="1" type="ORF">HELGO_WM435</name>
</gene>
<dbReference type="Gene3D" id="3.40.50.1460">
    <property type="match status" value="1"/>
</dbReference>
<accession>A0A6S6TU00</accession>
<reference evidence="1" key="1">
    <citation type="submission" date="2020-01" db="EMBL/GenBank/DDBJ databases">
        <authorList>
            <person name="Meier V. D."/>
            <person name="Meier V D."/>
        </authorList>
    </citation>
    <scope>NUCLEOTIDE SEQUENCE</scope>
    <source>
        <strain evidence="1">HLG_WM_MAG_01</strain>
    </source>
</reference>
<evidence type="ECO:0000313" key="1">
    <source>
        <dbReference type="EMBL" id="CAA6818596.1"/>
    </source>
</evidence>